<dbReference type="InterPro" id="IPR007452">
    <property type="entry name" value="TamB_C"/>
</dbReference>
<gene>
    <name evidence="6" type="ORF">ASZ90_004226</name>
</gene>
<evidence type="ECO:0000256" key="4">
    <source>
        <dbReference type="ARBA" id="ARBA00023136"/>
    </source>
</evidence>
<name>A0A0W8FYL2_9ZZZZ</name>
<evidence type="ECO:0000256" key="1">
    <source>
        <dbReference type="ARBA" id="ARBA00004167"/>
    </source>
</evidence>
<dbReference type="GO" id="GO:0005886">
    <property type="term" value="C:plasma membrane"/>
    <property type="evidence" value="ECO:0007669"/>
    <property type="project" value="InterPro"/>
</dbReference>
<reference evidence="6" key="1">
    <citation type="journal article" date="2015" name="Proc. Natl. Acad. Sci. U.S.A.">
        <title>Networks of energetic and metabolic interactions define dynamics in microbial communities.</title>
        <authorList>
            <person name="Embree M."/>
            <person name="Liu J.K."/>
            <person name="Al-Bassam M.M."/>
            <person name="Zengler K."/>
        </authorList>
    </citation>
    <scope>NUCLEOTIDE SEQUENCE</scope>
</reference>
<evidence type="ECO:0000256" key="2">
    <source>
        <dbReference type="ARBA" id="ARBA00022692"/>
    </source>
</evidence>
<evidence type="ECO:0000259" key="5">
    <source>
        <dbReference type="Pfam" id="PF04357"/>
    </source>
</evidence>
<dbReference type="GO" id="GO:0009306">
    <property type="term" value="P:protein secretion"/>
    <property type="evidence" value="ECO:0007669"/>
    <property type="project" value="InterPro"/>
</dbReference>
<dbReference type="EMBL" id="LNQE01000569">
    <property type="protein sequence ID" value="KUG25942.1"/>
    <property type="molecule type" value="Genomic_DNA"/>
</dbReference>
<dbReference type="AlphaFoldDB" id="A0A0W8FYL2"/>
<dbReference type="PANTHER" id="PTHR36985:SF1">
    <property type="entry name" value="TRANSLOCATION AND ASSEMBLY MODULE SUBUNIT TAMB"/>
    <property type="match status" value="1"/>
</dbReference>
<comment type="caution">
    <text evidence="6">The sequence shown here is derived from an EMBL/GenBank/DDBJ whole genome shotgun (WGS) entry which is preliminary data.</text>
</comment>
<feature type="domain" description="Translocation and assembly module TamB C-terminal" evidence="5">
    <location>
        <begin position="453"/>
        <end position="774"/>
    </location>
</feature>
<keyword evidence="3" id="KW-1133">Transmembrane helix</keyword>
<evidence type="ECO:0000256" key="3">
    <source>
        <dbReference type="ARBA" id="ARBA00022989"/>
    </source>
</evidence>
<protein>
    <recommendedName>
        <fullName evidence="5">Translocation and assembly module TamB C-terminal domain-containing protein</fullName>
    </recommendedName>
</protein>
<dbReference type="Pfam" id="PF04357">
    <property type="entry name" value="TamB"/>
    <property type="match status" value="1"/>
</dbReference>
<comment type="subcellular location">
    <subcellularLocation>
        <location evidence="1">Membrane</location>
        <topology evidence="1">Single-pass membrane protein</topology>
    </subcellularLocation>
</comment>
<dbReference type="PANTHER" id="PTHR36985">
    <property type="entry name" value="TRANSLOCATION AND ASSEMBLY MODULE SUBUNIT TAMB"/>
    <property type="match status" value="1"/>
</dbReference>
<proteinExistence type="predicted"/>
<accession>A0A0W8FYL2</accession>
<organism evidence="6">
    <name type="scientific">hydrocarbon metagenome</name>
    <dbReference type="NCBI Taxonomy" id="938273"/>
    <lineage>
        <taxon>unclassified sequences</taxon>
        <taxon>metagenomes</taxon>
        <taxon>ecological metagenomes</taxon>
    </lineage>
</organism>
<evidence type="ECO:0000313" key="6">
    <source>
        <dbReference type="EMBL" id="KUG25942.1"/>
    </source>
</evidence>
<keyword evidence="2" id="KW-0812">Transmembrane</keyword>
<keyword evidence="4" id="KW-0472">Membrane</keyword>
<sequence>MVIDYFLSAGEDVLYLSDLQADFKLTRDNTSSIFDGLFGALSINCDRIYTGNDIENIQSDIVFNQSKMIFNIESLINKKIGVRTDGRFIMSPREQDITLEGLTILYNEMKWENIRPIKLLLKPGESLDVQDFSLYNDPAAIFVNGIIYNDGRQNLQFSLKDVDGHLLSKLLFDSNIKILDANLNISGFVNGTFTEPIFVFDINLDDISYGGIEFGDLVGDISYTDKNIVVNSAFIDTTKNIEKPKLTIIGNIPIDLNYQLEGERFSSNNLMDLKIYSQEFDLSALGNVIPNIRNPKGFLNADVDIKGTIDNPELNGKFELKDTEFNTTLNNLDYKIDCAVLFAGEDFEIERFTIKNAGGTPNSGTMRISGSGKLDGFVPESAKLIINGDLAILGQRSRSVLPSIYGDLFIESDGDWVFNYKRSGSYFFANVNLVNTKLVFVTEAAGYDGSTQFQYTFIEDTTNVDKIRMQLEEIIASDKKRNAITDKSEMKFDYELSISTKNIAELEIILAQAFNQTLTVEVMGNLKYESIGGRTLAQGSFQLLDGSKLEFFKTFAADGSLRFETDITDPYLDIVATYRSDYTPPNSSTTEEVAVKLRLQGPVSELGMNLANQPENISVYVGTRNIDNNIPDERYDASDAVSFILVNQFKADLSAENRQDVANQTIGLGTATSLLGPILTGFVNSAVGDVVNNIQLSQAGEHTKFAVSGRFSKFRYSFGGTTEVFQNINKANLRIDYLFSPSLLMRLERKEPIVGSFGIDDKITELGLKYRFEF</sequence>